<gene>
    <name evidence="2" type="ORF">J2Z71_001258</name>
</gene>
<comment type="caution">
    <text evidence="2">The sequence shown here is derived from an EMBL/GenBank/DDBJ whole genome shotgun (WGS) entry which is preliminary data.</text>
</comment>
<keyword evidence="3" id="KW-1185">Reference proteome</keyword>
<feature type="domain" description="N-acetyltransferase" evidence="1">
    <location>
        <begin position="1"/>
        <end position="165"/>
    </location>
</feature>
<dbReference type="RefSeq" id="WP_210061095.1">
    <property type="nucleotide sequence ID" value="NZ_JAGGLJ010000011.1"/>
</dbReference>
<evidence type="ECO:0000313" key="2">
    <source>
        <dbReference type="EMBL" id="MBP2025714.1"/>
    </source>
</evidence>
<organism evidence="2 3">
    <name type="scientific">Peptoniphilus stercorisuis</name>
    <dbReference type="NCBI Taxonomy" id="1436965"/>
    <lineage>
        <taxon>Bacteria</taxon>
        <taxon>Bacillati</taxon>
        <taxon>Bacillota</taxon>
        <taxon>Tissierellia</taxon>
        <taxon>Tissierellales</taxon>
        <taxon>Peptoniphilaceae</taxon>
        <taxon>Peptoniphilus</taxon>
    </lineage>
</organism>
<dbReference type="SUPFAM" id="SSF55729">
    <property type="entry name" value="Acyl-CoA N-acyltransferases (Nat)"/>
    <property type="match status" value="1"/>
</dbReference>
<protein>
    <submittedName>
        <fullName evidence="2">Ribosomal protein S18 acetylase RimI-like enzyme</fullName>
    </submittedName>
</protein>
<reference evidence="2 3" key="1">
    <citation type="submission" date="2021-03" db="EMBL/GenBank/DDBJ databases">
        <title>Genomic Encyclopedia of Type Strains, Phase IV (KMG-IV): sequencing the most valuable type-strain genomes for metagenomic binning, comparative biology and taxonomic classification.</title>
        <authorList>
            <person name="Goeker M."/>
        </authorList>
    </citation>
    <scope>NUCLEOTIDE SEQUENCE [LARGE SCALE GENOMIC DNA]</scope>
    <source>
        <strain evidence="2 3">DSM 27563</strain>
    </source>
</reference>
<dbReference type="Gene3D" id="3.40.630.30">
    <property type="match status" value="1"/>
</dbReference>
<dbReference type="PROSITE" id="PS51186">
    <property type="entry name" value="GNAT"/>
    <property type="match status" value="1"/>
</dbReference>
<name>A0ABS4KGF6_9FIRM</name>
<evidence type="ECO:0000313" key="3">
    <source>
        <dbReference type="Proteomes" id="UP001519306"/>
    </source>
</evidence>
<sequence length="165" mass="19211">MKLRKAEIEDVELILEMYEDGSKSLAKANINQWQGKDKPGKDELLKVLDEIYVLDDNEAVSTARIIEYDNQYDKIYNGNWINNSNNYYAIHRVATLASKTRKGYARKMLLEIEELAKKNKKKSIKIDTHCENTKMQNFLKSLDYEKCGIIILNNGDKRDAFEKII</sequence>
<dbReference type="InterPro" id="IPR016181">
    <property type="entry name" value="Acyl_CoA_acyltransferase"/>
</dbReference>
<dbReference type="EMBL" id="JAGGLJ010000011">
    <property type="protein sequence ID" value="MBP2025714.1"/>
    <property type="molecule type" value="Genomic_DNA"/>
</dbReference>
<dbReference type="Pfam" id="PF00583">
    <property type="entry name" value="Acetyltransf_1"/>
    <property type="match status" value="1"/>
</dbReference>
<dbReference type="InterPro" id="IPR000182">
    <property type="entry name" value="GNAT_dom"/>
</dbReference>
<proteinExistence type="predicted"/>
<evidence type="ECO:0000259" key="1">
    <source>
        <dbReference type="PROSITE" id="PS51186"/>
    </source>
</evidence>
<accession>A0ABS4KGF6</accession>
<dbReference type="Proteomes" id="UP001519306">
    <property type="component" value="Unassembled WGS sequence"/>
</dbReference>